<evidence type="ECO:0000313" key="9">
    <source>
        <dbReference type="Proteomes" id="UP000178187"/>
    </source>
</evidence>
<dbReference type="Pfam" id="PF01180">
    <property type="entry name" value="DHO_dh"/>
    <property type="match status" value="1"/>
</dbReference>
<keyword evidence="3" id="KW-0285">Flavoprotein</keyword>
<keyword evidence="6" id="KW-0560">Oxidoreductase</keyword>
<comment type="caution">
    <text evidence="8">The sequence shown here is derived from an EMBL/GenBank/DDBJ whole genome shotgun (WGS) entry which is preliminary data.</text>
</comment>
<comment type="cofactor">
    <cofactor evidence="1">
        <name>FMN</name>
        <dbReference type="ChEBI" id="CHEBI:58210"/>
    </cofactor>
</comment>
<dbReference type="GO" id="GO:0005737">
    <property type="term" value="C:cytoplasm"/>
    <property type="evidence" value="ECO:0007669"/>
    <property type="project" value="InterPro"/>
</dbReference>
<evidence type="ECO:0000256" key="2">
    <source>
        <dbReference type="ARBA" id="ARBA00004725"/>
    </source>
</evidence>
<dbReference type="EMBL" id="MHFR01000004">
    <property type="protein sequence ID" value="OGW99515.1"/>
    <property type="molecule type" value="Genomic_DNA"/>
</dbReference>
<dbReference type="UniPathway" id="UPA00070"/>
<comment type="pathway">
    <text evidence="2">Pyrimidine metabolism; UMP biosynthesis via de novo pathway.</text>
</comment>
<dbReference type="PIRSF" id="PIRSF000164">
    <property type="entry name" value="DHO_oxidase"/>
    <property type="match status" value="1"/>
</dbReference>
<accession>A0A1G1L2Y3</accession>
<dbReference type="PANTHER" id="PTHR48109">
    <property type="entry name" value="DIHYDROOROTATE DEHYDROGENASE (QUINONE), MITOCHONDRIAL-RELATED"/>
    <property type="match status" value="1"/>
</dbReference>
<dbReference type="Gene3D" id="3.20.20.70">
    <property type="entry name" value="Aldolase class I"/>
    <property type="match status" value="1"/>
</dbReference>
<dbReference type="InterPro" id="IPR050074">
    <property type="entry name" value="DHO_dehydrogenase"/>
</dbReference>
<organism evidence="8 9">
    <name type="scientific">Candidatus Danuiimicrobium aquiferis</name>
    <dbReference type="NCBI Taxonomy" id="1801832"/>
    <lineage>
        <taxon>Bacteria</taxon>
        <taxon>Pseudomonadati</taxon>
        <taxon>Candidatus Omnitrophota</taxon>
        <taxon>Candidatus Danuiimicrobium</taxon>
    </lineage>
</organism>
<evidence type="ECO:0000256" key="5">
    <source>
        <dbReference type="ARBA" id="ARBA00022975"/>
    </source>
</evidence>
<dbReference type="NCBIfam" id="NF005741">
    <property type="entry name" value="PRK07565.1"/>
    <property type="match status" value="1"/>
</dbReference>
<evidence type="ECO:0000259" key="7">
    <source>
        <dbReference type="Pfam" id="PF01180"/>
    </source>
</evidence>
<dbReference type="InterPro" id="IPR005720">
    <property type="entry name" value="Dihydroorotate_DH_cat"/>
</dbReference>
<name>A0A1G1L2Y3_9BACT</name>
<dbReference type="GO" id="GO:0004152">
    <property type="term" value="F:dihydroorotate dehydrogenase activity"/>
    <property type="evidence" value="ECO:0007669"/>
    <property type="project" value="InterPro"/>
</dbReference>
<keyword evidence="4" id="KW-0288">FMN</keyword>
<reference evidence="8 9" key="1">
    <citation type="journal article" date="2016" name="Nat. Commun.">
        <title>Thousands of microbial genomes shed light on interconnected biogeochemical processes in an aquifer system.</title>
        <authorList>
            <person name="Anantharaman K."/>
            <person name="Brown C.T."/>
            <person name="Hug L.A."/>
            <person name="Sharon I."/>
            <person name="Castelle C.J."/>
            <person name="Probst A.J."/>
            <person name="Thomas B.C."/>
            <person name="Singh A."/>
            <person name="Wilkins M.J."/>
            <person name="Karaoz U."/>
            <person name="Brodie E.L."/>
            <person name="Williams K.H."/>
            <person name="Hubbard S.S."/>
            <person name="Banfield J.F."/>
        </authorList>
    </citation>
    <scope>NUCLEOTIDE SEQUENCE [LARGE SCALE GENOMIC DNA]</scope>
</reference>
<dbReference type="AlphaFoldDB" id="A0A1G1L2Y3"/>
<dbReference type="SUPFAM" id="SSF51395">
    <property type="entry name" value="FMN-linked oxidoreductases"/>
    <property type="match status" value="1"/>
</dbReference>
<dbReference type="CDD" id="cd04739">
    <property type="entry name" value="DHOD_like"/>
    <property type="match status" value="1"/>
</dbReference>
<sequence length="336" mass="37471">MDLSTTYLGFKLKTPLVVSASPLCEGLNNIKKAEDAGASAVVLRSLFEEQLTNERFELDKHLTENTDSFSEATSFFPEASYFNLGPEEYLETIRKAKANVNIPIIASLNGATEGGWIDFSKKIEQAGADALEMNIYYIATNPNLPSQVVEKIYFDILKEVKAAVKIPVAVKVSPFFSNMAYMAKGLADAGANGLVLFNRFYQPDINIETLEVSPLALLSTPQAFRLPLRWIGILYGKIKTDFAASGGIHTAADVIKMMMVGANVAMLCSVLLRHGVHYIRTIEKEMEQWMTENEYESVSQMRGSMSQIRCEEPSEYERAQYVRVLQSYKADAIRVK</sequence>
<evidence type="ECO:0000256" key="4">
    <source>
        <dbReference type="ARBA" id="ARBA00022643"/>
    </source>
</evidence>
<evidence type="ECO:0000256" key="1">
    <source>
        <dbReference type="ARBA" id="ARBA00001917"/>
    </source>
</evidence>
<evidence type="ECO:0000256" key="3">
    <source>
        <dbReference type="ARBA" id="ARBA00022630"/>
    </source>
</evidence>
<evidence type="ECO:0000256" key="6">
    <source>
        <dbReference type="ARBA" id="ARBA00023002"/>
    </source>
</evidence>
<feature type="domain" description="Dihydroorotate dehydrogenase catalytic" evidence="7">
    <location>
        <begin position="75"/>
        <end position="290"/>
    </location>
</feature>
<dbReference type="PANTHER" id="PTHR48109:SF3">
    <property type="entry name" value="SLL0744 PROTEIN"/>
    <property type="match status" value="1"/>
</dbReference>
<proteinExistence type="predicted"/>
<gene>
    <name evidence="8" type="ORF">A3G33_07845</name>
</gene>
<dbReference type="Proteomes" id="UP000178187">
    <property type="component" value="Unassembled WGS sequence"/>
</dbReference>
<keyword evidence="5" id="KW-0665">Pyrimidine biosynthesis</keyword>
<protein>
    <submittedName>
        <fullName evidence="8">Dihydroorotate dehydrogenase</fullName>
    </submittedName>
</protein>
<dbReference type="InterPro" id="IPR012135">
    <property type="entry name" value="Dihydroorotate_DH_1_2"/>
</dbReference>
<dbReference type="GO" id="GO:0044205">
    <property type="term" value="P:'de novo' UMP biosynthetic process"/>
    <property type="evidence" value="ECO:0007669"/>
    <property type="project" value="UniProtKB-UniPathway"/>
</dbReference>
<evidence type="ECO:0000313" key="8">
    <source>
        <dbReference type="EMBL" id="OGW99515.1"/>
    </source>
</evidence>
<dbReference type="InterPro" id="IPR013785">
    <property type="entry name" value="Aldolase_TIM"/>
</dbReference>
<dbReference type="GO" id="GO:0006207">
    <property type="term" value="P:'de novo' pyrimidine nucleobase biosynthetic process"/>
    <property type="evidence" value="ECO:0007669"/>
    <property type="project" value="TreeGrafter"/>
</dbReference>